<reference evidence="1" key="1">
    <citation type="submission" date="2014-01" db="EMBL/GenBank/DDBJ databases">
        <authorList>
            <person name="Brown-Elliot B."/>
            <person name="Wallace R."/>
            <person name="Lenaerts A."/>
            <person name="Ordway D."/>
            <person name="DeGroote M.A."/>
            <person name="Parker T."/>
            <person name="Sizemore C."/>
            <person name="Tallon L.J."/>
            <person name="Sadzewicz L.K."/>
            <person name="Sengamalay N."/>
            <person name="Fraser C.M."/>
            <person name="Hine E."/>
            <person name="Shefchek K.A."/>
            <person name="Das S.P."/>
            <person name="Tettelin H."/>
        </authorList>
    </citation>
    <scope>NUCLEOTIDE SEQUENCE [LARGE SCALE GENOMIC DNA]</scope>
    <source>
        <strain evidence="1">4042</strain>
    </source>
</reference>
<evidence type="ECO:0000313" key="1">
    <source>
        <dbReference type="EMBL" id="EUA33191.1"/>
    </source>
</evidence>
<dbReference type="EMBL" id="JAOB01000047">
    <property type="protein sequence ID" value="EUA33191.1"/>
    <property type="molecule type" value="Genomic_DNA"/>
</dbReference>
<protein>
    <submittedName>
        <fullName evidence="1">Uncharacterized protein</fullName>
    </submittedName>
</protein>
<accession>X8APY2</accession>
<comment type="caution">
    <text evidence="1">The sequence shown here is derived from an EMBL/GenBank/DDBJ whole genome shotgun (WGS) entry which is preliminary data.</text>
</comment>
<sequence>MKSLAFCGSSVVGTPEFLVNTGVTGRSAPVRSPIRSVMRQLLPQP</sequence>
<proteinExistence type="predicted"/>
<name>X8APY2_MYCXE</name>
<gene>
    <name evidence="1" type="ORF">I553_7601</name>
</gene>
<dbReference type="PATRIC" id="fig|1299334.3.peg.4982"/>
<dbReference type="AlphaFoldDB" id="X8APY2"/>
<organism evidence="1">
    <name type="scientific">Mycobacterium xenopi 4042</name>
    <dbReference type="NCBI Taxonomy" id="1299334"/>
    <lineage>
        <taxon>Bacteria</taxon>
        <taxon>Bacillati</taxon>
        <taxon>Actinomycetota</taxon>
        <taxon>Actinomycetes</taxon>
        <taxon>Mycobacteriales</taxon>
        <taxon>Mycobacteriaceae</taxon>
        <taxon>Mycobacterium</taxon>
    </lineage>
</organism>